<dbReference type="GO" id="GO:0003676">
    <property type="term" value="F:nucleic acid binding"/>
    <property type="evidence" value="ECO:0007669"/>
    <property type="project" value="InterPro"/>
</dbReference>
<dbReference type="GO" id="GO:0003964">
    <property type="term" value="F:RNA-directed DNA polymerase activity"/>
    <property type="evidence" value="ECO:0007669"/>
    <property type="project" value="UniProtKB-KW"/>
</dbReference>
<evidence type="ECO:0000259" key="7">
    <source>
        <dbReference type="PROSITE" id="PS50994"/>
    </source>
</evidence>
<gene>
    <name evidence="8" type="primary">pol</name>
    <name evidence="8" type="ORF">CR513_09278</name>
</gene>
<dbReference type="InterPro" id="IPR041373">
    <property type="entry name" value="RT_RNaseH"/>
</dbReference>
<dbReference type="GO" id="GO:0016787">
    <property type="term" value="F:hydrolase activity"/>
    <property type="evidence" value="ECO:0007669"/>
    <property type="project" value="UniProtKB-KW"/>
</dbReference>
<organism evidence="8 9">
    <name type="scientific">Mucuna pruriens</name>
    <name type="common">Velvet bean</name>
    <name type="synonym">Dolichos pruriens</name>
    <dbReference type="NCBI Taxonomy" id="157652"/>
    <lineage>
        <taxon>Eukaryota</taxon>
        <taxon>Viridiplantae</taxon>
        <taxon>Streptophyta</taxon>
        <taxon>Embryophyta</taxon>
        <taxon>Tracheophyta</taxon>
        <taxon>Spermatophyta</taxon>
        <taxon>Magnoliopsida</taxon>
        <taxon>eudicotyledons</taxon>
        <taxon>Gunneridae</taxon>
        <taxon>Pentapetalae</taxon>
        <taxon>rosids</taxon>
        <taxon>fabids</taxon>
        <taxon>Fabales</taxon>
        <taxon>Fabaceae</taxon>
        <taxon>Papilionoideae</taxon>
        <taxon>50 kb inversion clade</taxon>
        <taxon>NPAAA clade</taxon>
        <taxon>indigoferoid/millettioid clade</taxon>
        <taxon>Phaseoleae</taxon>
        <taxon>Mucuna</taxon>
    </lineage>
</organism>
<dbReference type="GO" id="GO:0015074">
    <property type="term" value="P:DNA integration"/>
    <property type="evidence" value="ECO:0007669"/>
    <property type="project" value="InterPro"/>
</dbReference>
<dbReference type="OrthoDB" id="1432176at2759"/>
<dbReference type="PROSITE" id="PS50994">
    <property type="entry name" value="INTEGRASE"/>
    <property type="match status" value="1"/>
</dbReference>
<sequence length="464" mass="53319">MKHMIHKEARRALAISGEPPPFFYGDCRGKRTILHNPRDCKYTKVLCKPPIKAWKPMETPHLTHDFRYRPLLNGLNIFLINFDSISTNNKVGKAIKGSLLAKRTVAILCRPYLELHTSKLDNLGSHRKIRRFIQNFSKIALPLSKLLQQDVEFVFDQPCIEAFLELEKKRTTTLILQAPNWEFPFELMCDASNLALGAVLAYACRTLDSAQDNYTTIEKELLAIVFALEKFRSYLLGSKIVVFSNHAALKFLLKKPDAKPRLIRWMLLLQLFDIEIGDKSGAKNLVVDHLSRIERRINPLPIIDDFPDEQLMQLDGINLRFADIVNYLIASILAPKASRSYKDKIKSDAKYYVWDDPYLWKFCNDQASIMGHTEQLGRWVEAKATKTNDAKVVVDLFGVPKALISDQGSLFYNKTMSTFLEKYGVVYMVDTPSMFIVMGDFAAFKEKKENREDAEKKITPKKMR</sequence>
<comment type="caution">
    <text evidence="8">The sequence shown here is derived from an EMBL/GenBank/DDBJ whole genome shotgun (WGS) entry which is preliminary data.</text>
</comment>
<evidence type="ECO:0000313" key="8">
    <source>
        <dbReference type="EMBL" id="RDY06695.1"/>
    </source>
</evidence>
<evidence type="ECO:0000256" key="1">
    <source>
        <dbReference type="ARBA" id="ARBA00022679"/>
    </source>
</evidence>
<dbReference type="Gene3D" id="3.30.420.10">
    <property type="entry name" value="Ribonuclease H-like superfamily/Ribonuclease H"/>
    <property type="match status" value="1"/>
</dbReference>
<dbReference type="Gene3D" id="3.30.70.270">
    <property type="match status" value="1"/>
</dbReference>
<evidence type="ECO:0000256" key="2">
    <source>
        <dbReference type="ARBA" id="ARBA00022695"/>
    </source>
</evidence>
<dbReference type="Pfam" id="PF17917">
    <property type="entry name" value="RT_RNaseH"/>
    <property type="match status" value="1"/>
</dbReference>
<keyword evidence="5" id="KW-0378">Hydrolase</keyword>
<name>A0A371HV74_MUCPR</name>
<dbReference type="AlphaFoldDB" id="A0A371HV74"/>
<protein>
    <submittedName>
        <fullName evidence="8">Retrovirus-related Pol polyprotein from transposon 17.6</fullName>
    </submittedName>
</protein>
<evidence type="ECO:0000256" key="6">
    <source>
        <dbReference type="ARBA" id="ARBA00022918"/>
    </source>
</evidence>
<evidence type="ECO:0000256" key="3">
    <source>
        <dbReference type="ARBA" id="ARBA00022722"/>
    </source>
</evidence>
<keyword evidence="1" id="KW-0808">Transferase</keyword>
<feature type="non-terminal residue" evidence="8">
    <location>
        <position position="1"/>
    </location>
</feature>
<dbReference type="InterPro" id="IPR036397">
    <property type="entry name" value="RNaseH_sf"/>
</dbReference>
<reference evidence="8" key="1">
    <citation type="submission" date="2018-05" db="EMBL/GenBank/DDBJ databases">
        <title>Draft genome of Mucuna pruriens seed.</title>
        <authorList>
            <person name="Nnadi N.E."/>
            <person name="Vos R."/>
            <person name="Hasami M.H."/>
            <person name="Devisetty U.K."/>
            <person name="Aguiy J.C."/>
        </authorList>
    </citation>
    <scope>NUCLEOTIDE SEQUENCE [LARGE SCALE GENOMIC DNA]</scope>
    <source>
        <strain evidence="8">JCA_2017</strain>
    </source>
</reference>
<evidence type="ECO:0000256" key="5">
    <source>
        <dbReference type="ARBA" id="ARBA00022801"/>
    </source>
</evidence>
<dbReference type="EMBL" id="QJKJ01001634">
    <property type="protein sequence ID" value="RDY06695.1"/>
    <property type="molecule type" value="Genomic_DNA"/>
</dbReference>
<dbReference type="PANTHER" id="PTHR34072:SF57">
    <property type="entry name" value="RNA-DIRECTED DNA POLYMERASE"/>
    <property type="match status" value="1"/>
</dbReference>
<keyword evidence="4" id="KW-0255">Endonuclease</keyword>
<dbReference type="PANTHER" id="PTHR34072">
    <property type="entry name" value="ENZYMATIC POLYPROTEIN-RELATED"/>
    <property type="match status" value="1"/>
</dbReference>
<evidence type="ECO:0000313" key="9">
    <source>
        <dbReference type="Proteomes" id="UP000257109"/>
    </source>
</evidence>
<dbReference type="InterPro" id="IPR001584">
    <property type="entry name" value="Integrase_cat-core"/>
</dbReference>
<keyword evidence="9" id="KW-1185">Reference proteome</keyword>
<dbReference type="InterPro" id="IPR043502">
    <property type="entry name" value="DNA/RNA_pol_sf"/>
</dbReference>
<keyword evidence="2" id="KW-0548">Nucleotidyltransferase</keyword>
<dbReference type="GO" id="GO:0004519">
    <property type="term" value="F:endonuclease activity"/>
    <property type="evidence" value="ECO:0007669"/>
    <property type="project" value="UniProtKB-KW"/>
</dbReference>
<keyword evidence="3" id="KW-0540">Nuclease</keyword>
<dbReference type="SUPFAM" id="SSF56672">
    <property type="entry name" value="DNA/RNA polymerases"/>
    <property type="match status" value="1"/>
</dbReference>
<dbReference type="Proteomes" id="UP000257109">
    <property type="component" value="Unassembled WGS sequence"/>
</dbReference>
<dbReference type="SUPFAM" id="SSF53098">
    <property type="entry name" value="Ribonuclease H-like"/>
    <property type="match status" value="1"/>
</dbReference>
<dbReference type="InterPro" id="IPR043128">
    <property type="entry name" value="Rev_trsase/Diguanyl_cyclase"/>
</dbReference>
<accession>A0A371HV74</accession>
<feature type="domain" description="Integrase catalytic" evidence="7">
    <location>
        <begin position="331"/>
        <end position="464"/>
    </location>
</feature>
<proteinExistence type="predicted"/>
<dbReference type="CDD" id="cd09274">
    <property type="entry name" value="RNase_HI_RT_Ty3"/>
    <property type="match status" value="1"/>
</dbReference>
<keyword evidence="6" id="KW-0695">RNA-directed DNA polymerase</keyword>
<evidence type="ECO:0000256" key="4">
    <source>
        <dbReference type="ARBA" id="ARBA00022759"/>
    </source>
</evidence>
<dbReference type="InterPro" id="IPR012337">
    <property type="entry name" value="RNaseH-like_sf"/>
</dbReference>